<dbReference type="AlphaFoldDB" id="A0A4R1R987"/>
<comment type="caution">
    <text evidence="1">The sequence shown here is derived from an EMBL/GenBank/DDBJ whole genome shotgun (WGS) entry which is preliminary data.</text>
</comment>
<evidence type="ECO:0000313" key="2">
    <source>
        <dbReference type="Proteomes" id="UP000295455"/>
    </source>
</evidence>
<sequence>MQIDTLSKNSIDYTKEQWAELQSILQTHLNKIVLEFEQKHLIQPILKLEGTFNSKIEVDFFNREKMTFDKPLSESKEKLENYIEHIKDNH</sequence>
<keyword evidence="2" id="KW-1185">Reference proteome</keyword>
<dbReference type="RefSeq" id="WP_132219471.1">
    <property type="nucleotide sequence ID" value="NZ_OX156936.1"/>
</dbReference>
<reference evidence="1 2" key="1">
    <citation type="submission" date="2019-03" db="EMBL/GenBank/DDBJ databases">
        <title>Genomic Encyclopedia of Type Strains, Phase IV (KMG-IV): sequencing the most valuable type-strain genomes for metagenomic binning, comparative biology and taxonomic classification.</title>
        <authorList>
            <person name="Goeker M."/>
        </authorList>
    </citation>
    <scope>NUCLEOTIDE SEQUENCE [LARGE SCALE GENOMIC DNA]</scope>
    <source>
        <strain evidence="1 2">DSM 18792</strain>
    </source>
</reference>
<dbReference type="Proteomes" id="UP000295455">
    <property type="component" value="Unassembled WGS sequence"/>
</dbReference>
<accession>A0A4R1R987</accession>
<name>A0A4R1R987_9FLAO</name>
<protein>
    <submittedName>
        <fullName evidence="1">Uncharacterized protein</fullName>
    </submittedName>
</protein>
<gene>
    <name evidence="1" type="ORF">EV196_1164</name>
</gene>
<proteinExistence type="predicted"/>
<dbReference type="EMBL" id="SLUP01000016">
    <property type="protein sequence ID" value="TCL62130.1"/>
    <property type="molecule type" value="Genomic_DNA"/>
</dbReference>
<organism evidence="1 2">
    <name type="scientific">Mariniflexile fucanivorans</name>
    <dbReference type="NCBI Taxonomy" id="264023"/>
    <lineage>
        <taxon>Bacteria</taxon>
        <taxon>Pseudomonadati</taxon>
        <taxon>Bacteroidota</taxon>
        <taxon>Flavobacteriia</taxon>
        <taxon>Flavobacteriales</taxon>
        <taxon>Flavobacteriaceae</taxon>
        <taxon>Mariniflexile</taxon>
    </lineage>
</organism>
<evidence type="ECO:0000313" key="1">
    <source>
        <dbReference type="EMBL" id="TCL62130.1"/>
    </source>
</evidence>